<comment type="caution">
    <text evidence="1">The sequence shown here is derived from an EMBL/GenBank/DDBJ whole genome shotgun (WGS) entry which is preliminary data.</text>
</comment>
<evidence type="ECO:0000313" key="1">
    <source>
        <dbReference type="EMBL" id="GBM18469.1"/>
    </source>
</evidence>
<organism evidence="1 2">
    <name type="scientific">Araneus ventricosus</name>
    <name type="common">Orbweaver spider</name>
    <name type="synonym">Epeira ventricosa</name>
    <dbReference type="NCBI Taxonomy" id="182803"/>
    <lineage>
        <taxon>Eukaryota</taxon>
        <taxon>Metazoa</taxon>
        <taxon>Ecdysozoa</taxon>
        <taxon>Arthropoda</taxon>
        <taxon>Chelicerata</taxon>
        <taxon>Arachnida</taxon>
        <taxon>Araneae</taxon>
        <taxon>Araneomorphae</taxon>
        <taxon>Entelegynae</taxon>
        <taxon>Araneoidea</taxon>
        <taxon>Araneidae</taxon>
        <taxon>Araneus</taxon>
    </lineage>
</organism>
<gene>
    <name evidence="1" type="ORF">AVEN_66828_1</name>
</gene>
<proteinExistence type="predicted"/>
<accession>A0A4Y2DQM7</accession>
<evidence type="ECO:0000313" key="2">
    <source>
        <dbReference type="Proteomes" id="UP000499080"/>
    </source>
</evidence>
<dbReference type="Proteomes" id="UP000499080">
    <property type="component" value="Unassembled WGS sequence"/>
</dbReference>
<reference evidence="1 2" key="1">
    <citation type="journal article" date="2019" name="Sci. Rep.">
        <title>Orb-weaving spider Araneus ventricosus genome elucidates the spidroin gene catalogue.</title>
        <authorList>
            <person name="Kono N."/>
            <person name="Nakamura H."/>
            <person name="Ohtoshi R."/>
            <person name="Moran D.A.P."/>
            <person name="Shinohara A."/>
            <person name="Yoshida Y."/>
            <person name="Fujiwara M."/>
            <person name="Mori M."/>
            <person name="Tomita M."/>
            <person name="Arakawa K."/>
        </authorList>
    </citation>
    <scope>NUCLEOTIDE SEQUENCE [LARGE SCALE GENOMIC DNA]</scope>
</reference>
<protein>
    <submittedName>
        <fullName evidence="1">Uncharacterized protein</fullName>
    </submittedName>
</protein>
<keyword evidence="2" id="KW-1185">Reference proteome</keyword>
<dbReference type="EMBL" id="BGPR01000404">
    <property type="protein sequence ID" value="GBM18469.1"/>
    <property type="molecule type" value="Genomic_DNA"/>
</dbReference>
<name>A0A4Y2DQM7_ARAVE</name>
<sequence>MSNVLASTGFQTLATRFYPIFPYMGLENVYPSRVQCLPLVWHGSLEMRLPPQFPPDFKLPVKASHSGTSKPAYFSDLASCDSFLEGRRDNNSQVPKKCCRKGTGGDDKRIRIHIFVRTLVKNAYLLL</sequence>
<dbReference type="AlphaFoldDB" id="A0A4Y2DQM7"/>